<evidence type="ECO:0000256" key="2">
    <source>
        <dbReference type="ARBA" id="ARBA00022801"/>
    </source>
</evidence>
<feature type="domain" description="NodB homology" evidence="3">
    <location>
        <begin position="1"/>
        <end position="159"/>
    </location>
</feature>
<keyword evidence="2 4" id="KW-0378">Hydrolase</keyword>
<dbReference type="Proteomes" id="UP001479436">
    <property type="component" value="Unassembled WGS sequence"/>
</dbReference>
<dbReference type="GO" id="GO:0004099">
    <property type="term" value="F:chitin deacetylase activity"/>
    <property type="evidence" value="ECO:0007669"/>
    <property type="project" value="UniProtKB-EC"/>
</dbReference>
<dbReference type="InterPro" id="IPR011330">
    <property type="entry name" value="Glyco_hydro/deAcase_b/a-brl"/>
</dbReference>
<dbReference type="SUPFAM" id="SSF88713">
    <property type="entry name" value="Glycoside hydrolase/deacetylase"/>
    <property type="match status" value="1"/>
</dbReference>
<evidence type="ECO:0000259" key="3">
    <source>
        <dbReference type="PROSITE" id="PS51677"/>
    </source>
</evidence>
<dbReference type="EMBL" id="JASJQH010000031">
    <property type="protein sequence ID" value="KAK9768160.1"/>
    <property type="molecule type" value="Genomic_DNA"/>
</dbReference>
<comment type="caution">
    <text evidence="4">The sequence shown here is derived from an EMBL/GenBank/DDBJ whole genome shotgun (WGS) entry which is preliminary data.</text>
</comment>
<dbReference type="PANTHER" id="PTHR10587:SF133">
    <property type="entry name" value="CHITIN DEACETYLASE 1-RELATED"/>
    <property type="match status" value="1"/>
</dbReference>
<evidence type="ECO:0000256" key="1">
    <source>
        <dbReference type="ARBA" id="ARBA00022723"/>
    </source>
</evidence>
<proteinExistence type="predicted"/>
<name>A0ABR2X300_9FUNG</name>
<dbReference type="InterPro" id="IPR002509">
    <property type="entry name" value="NODB_dom"/>
</dbReference>
<dbReference type="Pfam" id="PF01522">
    <property type="entry name" value="Polysacc_deac_1"/>
    <property type="match status" value="1"/>
</dbReference>
<gene>
    <name evidence="4" type="primary">CDA2_3</name>
    <name evidence="4" type="ORF">K7432_001407</name>
</gene>
<organism evidence="4 5">
    <name type="scientific">Basidiobolus ranarum</name>
    <dbReference type="NCBI Taxonomy" id="34480"/>
    <lineage>
        <taxon>Eukaryota</taxon>
        <taxon>Fungi</taxon>
        <taxon>Fungi incertae sedis</taxon>
        <taxon>Zoopagomycota</taxon>
        <taxon>Entomophthoromycotina</taxon>
        <taxon>Basidiobolomycetes</taxon>
        <taxon>Basidiobolales</taxon>
        <taxon>Basidiobolaceae</taxon>
        <taxon>Basidiobolus</taxon>
    </lineage>
</organism>
<accession>A0ABR2X300</accession>
<dbReference type="PROSITE" id="PS51677">
    <property type="entry name" value="NODB"/>
    <property type="match status" value="1"/>
</dbReference>
<protein>
    <submittedName>
        <fullName evidence="4">Chitin deacetylase</fullName>
        <ecNumber evidence="4">3.5.1.41</ecNumber>
    </submittedName>
</protein>
<keyword evidence="1" id="KW-0479">Metal-binding</keyword>
<dbReference type="Gene3D" id="3.20.20.370">
    <property type="entry name" value="Glycoside hydrolase/deacetylase"/>
    <property type="match status" value="1"/>
</dbReference>
<dbReference type="EC" id="3.5.1.41" evidence="4"/>
<sequence>MIGSNVIQYPDVVKKAYDQGHQIASHTWSHPHLMSLSNDQIVAEVRATEDAIFNITGVRPSFIRPPYGEADDRVKGIFKAMGYHTLLWNMDTLDWDISTKNESPSLILNSFETAIANGTNLNPHGDLGFISLQHDIYIDTVEQTPNIAQLLAQNNFHFVLAYECVNLSPYQSTNPVS</sequence>
<evidence type="ECO:0000313" key="4">
    <source>
        <dbReference type="EMBL" id="KAK9768160.1"/>
    </source>
</evidence>
<dbReference type="PANTHER" id="PTHR10587">
    <property type="entry name" value="GLYCOSYL TRANSFERASE-RELATED"/>
    <property type="match status" value="1"/>
</dbReference>
<evidence type="ECO:0000313" key="5">
    <source>
        <dbReference type="Proteomes" id="UP001479436"/>
    </source>
</evidence>
<dbReference type="InterPro" id="IPR050248">
    <property type="entry name" value="Polysacc_deacetylase_ArnD"/>
</dbReference>
<keyword evidence="5" id="KW-1185">Reference proteome</keyword>
<reference evidence="4 5" key="1">
    <citation type="submission" date="2023-04" db="EMBL/GenBank/DDBJ databases">
        <title>Genome of Basidiobolus ranarum AG-B5.</title>
        <authorList>
            <person name="Stajich J.E."/>
            <person name="Carter-House D."/>
            <person name="Gryganskyi A."/>
        </authorList>
    </citation>
    <scope>NUCLEOTIDE SEQUENCE [LARGE SCALE GENOMIC DNA]</scope>
    <source>
        <strain evidence="4 5">AG-B5</strain>
    </source>
</reference>